<dbReference type="InterPro" id="IPR011040">
    <property type="entry name" value="Sialidase"/>
</dbReference>
<proteinExistence type="predicted"/>
<name>A0A918UXS5_9BACT</name>
<keyword evidence="4" id="KW-1185">Reference proteome</keyword>
<dbReference type="AlphaFoldDB" id="A0A918UXS5"/>
<gene>
    <name evidence="3" type="ORF">GCM10007049_39240</name>
</gene>
<organism evidence="3 4">
    <name type="scientific">Echinicola pacifica</name>
    <dbReference type="NCBI Taxonomy" id="346377"/>
    <lineage>
        <taxon>Bacteria</taxon>
        <taxon>Pseudomonadati</taxon>
        <taxon>Bacteroidota</taxon>
        <taxon>Cytophagia</taxon>
        <taxon>Cytophagales</taxon>
        <taxon>Cyclobacteriaceae</taxon>
        <taxon>Echinicola</taxon>
    </lineage>
</organism>
<dbReference type="Proteomes" id="UP000619457">
    <property type="component" value="Unassembled WGS sequence"/>
</dbReference>
<feature type="domain" description="Sialidase" evidence="2">
    <location>
        <begin position="55"/>
        <end position="329"/>
    </location>
</feature>
<dbReference type="Pfam" id="PF13088">
    <property type="entry name" value="BNR_2"/>
    <property type="match status" value="1"/>
</dbReference>
<evidence type="ECO:0000313" key="4">
    <source>
        <dbReference type="Proteomes" id="UP000619457"/>
    </source>
</evidence>
<dbReference type="CDD" id="cd15482">
    <property type="entry name" value="Sialidase_non-viral"/>
    <property type="match status" value="1"/>
</dbReference>
<accession>A0A918UXS5</accession>
<reference evidence="3" key="1">
    <citation type="journal article" date="2014" name="Int. J. Syst. Evol. Microbiol.">
        <title>Complete genome sequence of Corynebacterium casei LMG S-19264T (=DSM 44701T), isolated from a smear-ripened cheese.</title>
        <authorList>
            <consortium name="US DOE Joint Genome Institute (JGI-PGF)"/>
            <person name="Walter F."/>
            <person name="Albersmeier A."/>
            <person name="Kalinowski J."/>
            <person name="Ruckert C."/>
        </authorList>
    </citation>
    <scope>NUCLEOTIDE SEQUENCE</scope>
    <source>
        <strain evidence="3">KCTC 12368</strain>
    </source>
</reference>
<dbReference type="PANTHER" id="PTHR43752">
    <property type="entry name" value="BNR/ASP-BOX REPEAT FAMILY PROTEIN"/>
    <property type="match status" value="1"/>
</dbReference>
<evidence type="ECO:0000259" key="2">
    <source>
        <dbReference type="Pfam" id="PF13088"/>
    </source>
</evidence>
<keyword evidence="1" id="KW-0732">Signal</keyword>
<dbReference type="RefSeq" id="WP_018475225.1">
    <property type="nucleotide sequence ID" value="NZ_BMWX01000013.1"/>
</dbReference>
<comment type="caution">
    <text evidence="3">The sequence shown here is derived from an EMBL/GenBank/DDBJ whole genome shotgun (WGS) entry which is preliminary data.</text>
</comment>
<protein>
    <recommendedName>
        <fullName evidence="2">Sialidase domain-containing protein</fullName>
    </recommendedName>
</protein>
<evidence type="ECO:0000256" key="1">
    <source>
        <dbReference type="SAM" id="SignalP"/>
    </source>
</evidence>
<feature type="chain" id="PRO_5037690516" description="Sialidase domain-containing protein" evidence="1">
    <location>
        <begin position="24"/>
        <end position="348"/>
    </location>
</feature>
<dbReference type="PANTHER" id="PTHR43752:SF2">
    <property type="entry name" value="BNR_ASP-BOX REPEAT FAMILY PROTEIN"/>
    <property type="match status" value="1"/>
</dbReference>
<dbReference type="InterPro" id="IPR036278">
    <property type="entry name" value="Sialidase_sf"/>
</dbReference>
<dbReference type="SUPFAM" id="SSF50939">
    <property type="entry name" value="Sialidases"/>
    <property type="match status" value="1"/>
</dbReference>
<evidence type="ECO:0000313" key="3">
    <source>
        <dbReference type="EMBL" id="GGZ42310.1"/>
    </source>
</evidence>
<sequence length="348" mass="38874">MKKSIYGFAIVALTLTAMRAGHAQDQLNVLTDEFIFTNAPFKECHASTLVELEDGRMMAAWFGGEYERHANVAIWTSVLEEDGWSAPQQVADGRVNDSLSYPTWNPVLFQMPGGRLGLFYKEGPSPQEWWGNYISSSDSGLTWSAPKKLADGFYGPIKNKPILLEDGSILAPSSVEDEDGWRAHIEISEDGGDTWEFVPIDHEGDFDVIQPSILVHEDGRLQVLCRSKQDKVITAWSEDNGRSWSALEATEVMNPNSGTDAVTLADGRHLLVYNPAESGHSWSDGRTELRLAISTDGLAWKDIYTLVKESSGEYSYPAIIQSQDGHIHISYTWDRKRINYLELELEGQ</sequence>
<dbReference type="Gene3D" id="2.120.10.10">
    <property type="match status" value="1"/>
</dbReference>
<dbReference type="EMBL" id="BMWX01000013">
    <property type="protein sequence ID" value="GGZ42310.1"/>
    <property type="molecule type" value="Genomic_DNA"/>
</dbReference>
<reference evidence="3" key="2">
    <citation type="submission" date="2020-09" db="EMBL/GenBank/DDBJ databases">
        <authorList>
            <person name="Sun Q."/>
            <person name="Kim S."/>
        </authorList>
    </citation>
    <scope>NUCLEOTIDE SEQUENCE</scope>
    <source>
        <strain evidence="3">KCTC 12368</strain>
    </source>
</reference>
<feature type="signal peptide" evidence="1">
    <location>
        <begin position="1"/>
        <end position="23"/>
    </location>
</feature>